<evidence type="ECO:0000313" key="8">
    <source>
        <dbReference type="Proteomes" id="UP001597380"/>
    </source>
</evidence>
<dbReference type="Pfam" id="PF01012">
    <property type="entry name" value="ETF"/>
    <property type="match status" value="1"/>
</dbReference>
<evidence type="ECO:0000259" key="6">
    <source>
        <dbReference type="SMART" id="SM00893"/>
    </source>
</evidence>
<dbReference type="PROSITE" id="PS00696">
    <property type="entry name" value="ETF_ALPHA"/>
    <property type="match status" value="1"/>
</dbReference>
<dbReference type="InterPro" id="IPR029035">
    <property type="entry name" value="DHS-like_NAD/FAD-binding_dom"/>
</dbReference>
<dbReference type="RefSeq" id="WP_345338604.1">
    <property type="nucleotide sequence ID" value="NZ_BAABLI010000006.1"/>
</dbReference>
<dbReference type="PANTHER" id="PTHR43153:SF1">
    <property type="entry name" value="ELECTRON TRANSFER FLAVOPROTEIN SUBUNIT ALPHA, MITOCHONDRIAL"/>
    <property type="match status" value="1"/>
</dbReference>
<evidence type="ECO:0000256" key="5">
    <source>
        <dbReference type="ARBA" id="ARBA00022982"/>
    </source>
</evidence>
<comment type="caution">
    <text evidence="7">The sequence shown here is derived from an EMBL/GenBank/DDBJ whole genome shotgun (WGS) entry which is preliminary data.</text>
</comment>
<evidence type="ECO:0000256" key="3">
    <source>
        <dbReference type="ARBA" id="ARBA00022630"/>
    </source>
</evidence>
<reference evidence="8" key="1">
    <citation type="journal article" date="2019" name="Int. J. Syst. Evol. Microbiol.">
        <title>The Global Catalogue of Microorganisms (GCM) 10K type strain sequencing project: providing services to taxonomists for standard genome sequencing and annotation.</title>
        <authorList>
            <consortium name="The Broad Institute Genomics Platform"/>
            <consortium name="The Broad Institute Genome Sequencing Center for Infectious Disease"/>
            <person name="Wu L."/>
            <person name="Ma J."/>
        </authorList>
    </citation>
    <scope>NUCLEOTIDE SEQUENCE [LARGE SCALE GENOMIC DNA]</scope>
    <source>
        <strain evidence="8">CGMCC 1.10992</strain>
    </source>
</reference>
<dbReference type="Pfam" id="PF00766">
    <property type="entry name" value="ETF_alpha"/>
    <property type="match status" value="1"/>
</dbReference>
<keyword evidence="8" id="KW-1185">Reference proteome</keyword>
<name>A0ABW4XJI2_9GAMM</name>
<organism evidence="7 8">
    <name type="scientific">Corallincola platygyrae</name>
    <dbReference type="NCBI Taxonomy" id="1193278"/>
    <lineage>
        <taxon>Bacteria</taxon>
        <taxon>Pseudomonadati</taxon>
        <taxon>Pseudomonadota</taxon>
        <taxon>Gammaproteobacteria</taxon>
        <taxon>Alteromonadales</taxon>
        <taxon>Psychromonadaceae</taxon>
        <taxon>Corallincola</taxon>
    </lineage>
</organism>
<evidence type="ECO:0000256" key="2">
    <source>
        <dbReference type="ARBA" id="ARBA00022448"/>
    </source>
</evidence>
<gene>
    <name evidence="7" type="ORF">ACFSJ3_05505</name>
</gene>
<accession>A0ABW4XJI2</accession>
<dbReference type="SUPFAM" id="SSF52402">
    <property type="entry name" value="Adenine nucleotide alpha hydrolases-like"/>
    <property type="match status" value="1"/>
</dbReference>
<dbReference type="CDD" id="cd01715">
    <property type="entry name" value="ETF_alpha"/>
    <property type="match status" value="1"/>
</dbReference>
<dbReference type="SMART" id="SM00893">
    <property type="entry name" value="ETF"/>
    <property type="match status" value="1"/>
</dbReference>
<dbReference type="Gene3D" id="3.40.50.1220">
    <property type="entry name" value="TPP-binding domain"/>
    <property type="match status" value="1"/>
</dbReference>
<keyword evidence="4" id="KW-0274">FAD</keyword>
<dbReference type="EMBL" id="JBHUHT010000009">
    <property type="protein sequence ID" value="MFD2095435.1"/>
    <property type="molecule type" value="Genomic_DNA"/>
</dbReference>
<dbReference type="SUPFAM" id="SSF52467">
    <property type="entry name" value="DHS-like NAD/FAD-binding domain"/>
    <property type="match status" value="1"/>
</dbReference>
<dbReference type="PANTHER" id="PTHR43153">
    <property type="entry name" value="ELECTRON TRANSFER FLAVOPROTEIN ALPHA"/>
    <property type="match status" value="1"/>
</dbReference>
<dbReference type="Proteomes" id="UP001597380">
    <property type="component" value="Unassembled WGS sequence"/>
</dbReference>
<dbReference type="InterPro" id="IPR014729">
    <property type="entry name" value="Rossmann-like_a/b/a_fold"/>
</dbReference>
<dbReference type="InterPro" id="IPR014731">
    <property type="entry name" value="ETF_asu_C"/>
</dbReference>
<dbReference type="PIRSF" id="PIRSF000089">
    <property type="entry name" value="Electra_flavoP_a"/>
    <property type="match status" value="1"/>
</dbReference>
<evidence type="ECO:0000256" key="1">
    <source>
        <dbReference type="ARBA" id="ARBA00005817"/>
    </source>
</evidence>
<proteinExistence type="inferred from homology"/>
<dbReference type="Gene3D" id="3.40.50.620">
    <property type="entry name" value="HUPs"/>
    <property type="match status" value="1"/>
</dbReference>
<keyword evidence="3" id="KW-0285">Flavoprotein</keyword>
<evidence type="ECO:0000256" key="4">
    <source>
        <dbReference type="ARBA" id="ARBA00022827"/>
    </source>
</evidence>
<comment type="similarity">
    <text evidence="1">Belongs to the ETF alpha-subunit/FixB family.</text>
</comment>
<evidence type="ECO:0000313" key="7">
    <source>
        <dbReference type="EMBL" id="MFD2095435.1"/>
    </source>
</evidence>
<feature type="domain" description="Electron transfer flavoprotein alpha/beta-subunit N-terminal" evidence="6">
    <location>
        <begin position="3"/>
        <end position="183"/>
    </location>
</feature>
<dbReference type="InterPro" id="IPR018206">
    <property type="entry name" value="ETF_asu_C_CS"/>
</dbReference>
<dbReference type="InterPro" id="IPR014730">
    <property type="entry name" value="ETF_a/b_N"/>
</dbReference>
<keyword evidence="5" id="KW-0249">Electron transport</keyword>
<dbReference type="InterPro" id="IPR033947">
    <property type="entry name" value="ETF_alpha_N"/>
</dbReference>
<keyword evidence="2" id="KW-0813">Transport</keyword>
<protein>
    <submittedName>
        <fullName evidence="7">Electron transfer flavoprotein subunit alpha/FixB family protein</fullName>
    </submittedName>
</protein>
<sequence length="316" mass="32870">MSTLVIAELQSGELSDATLKAISAANQLSQQTELLLWGAQVAALADGMSTLPVAKIRIMESASLEHGLAESLAPALVTLAREYSYLLAGASTFAKDLLPRVAALLDVGMLSDVVAFEDDDVFVRPMYAGNAMARVKSHDDIRVLTVRGSAFALPEAATAAPTVEMVAADITALVSQNQLSSFVGEQVTESERPELASAKVVVSGGRGLQSAEQFGLVEQLADHLGAAVGASRAAVDAGFIGNDFQVGQTGKIVAPDLYIALGISGAIQHIAGMKDAKVVVAVNKDPEAPIFDVADYGLVGDLFDVVPQLIEKLPGK</sequence>
<dbReference type="InterPro" id="IPR001308">
    <property type="entry name" value="ETF_a/FixB"/>
</dbReference>